<keyword evidence="3" id="KW-1185">Reference proteome</keyword>
<sequence>MKKSQTAFAAPSLLTLHVNADAGLSAGVLRVWRANDKSFDIQDAQNPGHLDLSANYKFAEGWTADPRVGFTARPSGAMEGTGLAMQPKTSSVRPRTGCAMPAQRYSLALLP</sequence>
<feature type="region of interest" description="Disordered" evidence="1">
    <location>
        <begin position="73"/>
        <end position="97"/>
    </location>
</feature>
<protein>
    <recommendedName>
        <fullName evidence="4">Alginate export domain-containing protein</fullName>
    </recommendedName>
</protein>
<evidence type="ECO:0000313" key="2">
    <source>
        <dbReference type="EMBL" id="GAA0760222.1"/>
    </source>
</evidence>
<evidence type="ECO:0000313" key="3">
    <source>
        <dbReference type="Proteomes" id="UP001500279"/>
    </source>
</evidence>
<organism evidence="2 3">
    <name type="scientific">Ideonella azotifigens</name>
    <dbReference type="NCBI Taxonomy" id="513160"/>
    <lineage>
        <taxon>Bacteria</taxon>
        <taxon>Pseudomonadati</taxon>
        <taxon>Pseudomonadota</taxon>
        <taxon>Betaproteobacteria</taxon>
        <taxon>Burkholderiales</taxon>
        <taxon>Sphaerotilaceae</taxon>
        <taxon>Ideonella</taxon>
    </lineage>
</organism>
<dbReference type="EMBL" id="BAAAEW010000026">
    <property type="protein sequence ID" value="GAA0760222.1"/>
    <property type="molecule type" value="Genomic_DNA"/>
</dbReference>
<gene>
    <name evidence="2" type="ORF">GCM10009107_42510</name>
</gene>
<evidence type="ECO:0000256" key="1">
    <source>
        <dbReference type="SAM" id="MobiDB-lite"/>
    </source>
</evidence>
<reference evidence="2 3" key="1">
    <citation type="journal article" date="2019" name="Int. J. Syst. Evol. Microbiol.">
        <title>The Global Catalogue of Microorganisms (GCM) 10K type strain sequencing project: providing services to taxonomists for standard genome sequencing and annotation.</title>
        <authorList>
            <consortium name="The Broad Institute Genomics Platform"/>
            <consortium name="The Broad Institute Genome Sequencing Center for Infectious Disease"/>
            <person name="Wu L."/>
            <person name="Ma J."/>
        </authorList>
    </citation>
    <scope>NUCLEOTIDE SEQUENCE [LARGE SCALE GENOMIC DNA]</scope>
    <source>
        <strain evidence="2 3">JCM 15503</strain>
    </source>
</reference>
<dbReference type="Proteomes" id="UP001500279">
    <property type="component" value="Unassembled WGS sequence"/>
</dbReference>
<evidence type="ECO:0008006" key="4">
    <source>
        <dbReference type="Google" id="ProtNLM"/>
    </source>
</evidence>
<name>A0ABN1KAL9_9BURK</name>
<accession>A0ABN1KAL9</accession>
<dbReference type="RefSeq" id="WP_141288169.1">
    <property type="nucleotide sequence ID" value="NZ_BAAAEW010000026.1"/>
</dbReference>
<comment type="caution">
    <text evidence="2">The sequence shown here is derived from an EMBL/GenBank/DDBJ whole genome shotgun (WGS) entry which is preliminary data.</text>
</comment>
<proteinExistence type="predicted"/>